<dbReference type="GO" id="GO:0000447">
    <property type="term" value="P:endonucleolytic cleavage in ITS1 to separate SSU-rRNA from 5.8S rRNA and LSU-rRNA from tricistronic rRNA transcript (SSU-rRNA, 5.8S rRNA, LSU-rRNA)"/>
    <property type="evidence" value="ECO:0007669"/>
    <property type="project" value="TreeGrafter"/>
</dbReference>
<feature type="region of interest" description="Disordered" evidence="2">
    <location>
        <begin position="353"/>
        <end position="386"/>
    </location>
</feature>
<feature type="compositionally biased region" description="Basic and acidic residues" evidence="2">
    <location>
        <begin position="627"/>
        <end position="636"/>
    </location>
</feature>
<name>A0A7S3NL18_9STRA</name>
<feature type="compositionally biased region" description="Basic residues" evidence="2">
    <location>
        <begin position="566"/>
        <end position="583"/>
    </location>
</feature>
<evidence type="ECO:0000256" key="2">
    <source>
        <dbReference type="SAM" id="MobiDB-lite"/>
    </source>
</evidence>
<comment type="similarity">
    <text evidence="1">Belongs to the KRI1 family.</text>
</comment>
<organism evidence="4">
    <name type="scientific">Aureoumbra lagunensis</name>
    <dbReference type="NCBI Taxonomy" id="44058"/>
    <lineage>
        <taxon>Eukaryota</taxon>
        <taxon>Sar</taxon>
        <taxon>Stramenopiles</taxon>
        <taxon>Ochrophyta</taxon>
        <taxon>Pelagophyceae</taxon>
        <taxon>Pelagomonadales</taxon>
        <taxon>Aureoumbra</taxon>
    </lineage>
</organism>
<evidence type="ECO:0000259" key="3">
    <source>
        <dbReference type="SMART" id="SM01182"/>
    </source>
</evidence>
<dbReference type="InterPro" id="IPR018940">
    <property type="entry name" value="EF-1_beta_acid_region_euk"/>
</dbReference>
<feature type="region of interest" description="Disordered" evidence="2">
    <location>
        <begin position="560"/>
        <end position="682"/>
    </location>
</feature>
<feature type="compositionally biased region" description="Acidic residues" evidence="2">
    <location>
        <begin position="78"/>
        <end position="90"/>
    </location>
</feature>
<dbReference type="PANTHER" id="PTHR14490">
    <property type="entry name" value="ZINC FINGER, ZZ TYPE"/>
    <property type="match status" value="1"/>
</dbReference>
<feature type="compositionally biased region" description="Acidic residues" evidence="2">
    <location>
        <begin position="146"/>
        <end position="167"/>
    </location>
</feature>
<feature type="compositionally biased region" description="Basic residues" evidence="2">
    <location>
        <begin position="609"/>
        <end position="618"/>
    </location>
</feature>
<feature type="region of interest" description="Disordered" evidence="2">
    <location>
        <begin position="197"/>
        <end position="249"/>
    </location>
</feature>
<feature type="compositionally biased region" description="Basic and acidic residues" evidence="2">
    <location>
        <begin position="232"/>
        <end position="244"/>
    </location>
</feature>
<dbReference type="GO" id="GO:0030686">
    <property type="term" value="C:90S preribosome"/>
    <property type="evidence" value="ECO:0007669"/>
    <property type="project" value="TreeGrafter"/>
</dbReference>
<protein>
    <recommendedName>
        <fullName evidence="3">Elongation factor 1 beta central acidic region eukaryote domain-containing protein</fullName>
    </recommendedName>
</protein>
<feature type="domain" description="Elongation factor 1 beta central acidic region eukaryote" evidence="3">
    <location>
        <begin position="110"/>
        <end position="135"/>
    </location>
</feature>
<dbReference type="Pfam" id="PF05178">
    <property type="entry name" value="Kri1"/>
    <property type="match status" value="1"/>
</dbReference>
<feature type="domain" description="Elongation factor 1 beta central acidic region eukaryote" evidence="3">
    <location>
        <begin position="77"/>
        <end position="105"/>
    </location>
</feature>
<feature type="compositionally biased region" description="Basic and acidic residues" evidence="2">
    <location>
        <begin position="32"/>
        <end position="45"/>
    </location>
</feature>
<reference evidence="4" key="1">
    <citation type="submission" date="2021-01" db="EMBL/GenBank/DDBJ databases">
        <authorList>
            <person name="Corre E."/>
            <person name="Pelletier E."/>
            <person name="Niang G."/>
            <person name="Scheremetjew M."/>
            <person name="Finn R."/>
            <person name="Kale V."/>
            <person name="Holt S."/>
            <person name="Cochrane G."/>
            <person name="Meng A."/>
            <person name="Brown T."/>
            <person name="Cohen L."/>
        </authorList>
    </citation>
    <scope>NUCLEOTIDE SEQUENCE</scope>
    <source>
        <strain evidence="4">CCMP1510</strain>
    </source>
</reference>
<dbReference type="Pfam" id="PF12936">
    <property type="entry name" value="Kri1_C"/>
    <property type="match status" value="1"/>
</dbReference>
<dbReference type="GO" id="GO:0005730">
    <property type="term" value="C:nucleolus"/>
    <property type="evidence" value="ECO:0007669"/>
    <property type="project" value="TreeGrafter"/>
</dbReference>
<feature type="domain" description="Elongation factor 1 beta central acidic region eukaryote" evidence="3">
    <location>
        <begin position="46"/>
        <end position="70"/>
    </location>
</feature>
<dbReference type="PANTHER" id="PTHR14490:SF5">
    <property type="entry name" value="PROTEIN KRI1 HOMOLOG"/>
    <property type="match status" value="1"/>
</dbReference>
<accession>A0A7S3NL18</accession>
<proteinExistence type="inferred from homology"/>
<feature type="compositionally biased region" description="Acidic residues" evidence="2">
    <location>
        <begin position="13"/>
        <end position="31"/>
    </location>
</feature>
<feature type="compositionally biased region" description="Basic and acidic residues" evidence="2">
    <location>
        <begin position="52"/>
        <end position="71"/>
    </location>
</feature>
<dbReference type="EMBL" id="HBIJ01011627">
    <property type="protein sequence ID" value="CAE0367193.1"/>
    <property type="molecule type" value="Transcribed_RNA"/>
</dbReference>
<gene>
    <name evidence="4" type="ORF">ALAG00032_LOCUS7942</name>
</gene>
<dbReference type="AlphaFoldDB" id="A0A7S3NL18"/>
<feature type="domain" description="Elongation factor 1 beta central acidic region eukaryote" evidence="3">
    <location>
        <begin position="12"/>
        <end position="39"/>
    </location>
</feature>
<evidence type="ECO:0000313" key="4">
    <source>
        <dbReference type="EMBL" id="CAE0367193.1"/>
    </source>
</evidence>
<feature type="region of interest" description="Disordered" evidence="2">
    <location>
        <begin position="139"/>
        <end position="167"/>
    </location>
</feature>
<feature type="compositionally biased region" description="Basic and acidic residues" evidence="2">
    <location>
        <begin position="201"/>
        <end position="225"/>
    </location>
</feature>
<feature type="region of interest" description="Disordered" evidence="2">
    <location>
        <begin position="1"/>
        <end position="90"/>
    </location>
</feature>
<dbReference type="SMART" id="SM01182">
    <property type="entry name" value="EF-1_beta_acid"/>
    <property type="match status" value="5"/>
</dbReference>
<sequence length="682" mass="79574">MGSKARRTMQDLFGDDEEEEEDEVVDEEEKEEALIPEEKARKTTEFGDDDEEKVKNDELLATEKETTEKKSTTMSDLFGDDDDDDDEMEEVVEVKEVPEEIENKKLMNELFGDDETEIRINEKFAKELEAREEKRLKMKEAALGLDETESDEEDSESEDEDAEELTDEIDLQIVKTINAIRRKDAKIYETDTKFFASMDDDNTRNDDNTKNASAKEKKMEYKAVVREQMLSSDRDDTSKSRFAYDEEQEDLRKSVAQSLENIQKDDDDFIVPSKKKVHDNKIALELEQELKDFVASDSKEDDIFLADYVAKRKWVDDAEKQTNQDNDDDSDYEDVEAFEAAYNFRFEQGDTSIITHARPNTIKNSLRRDETTKRKEKRQTKKEDRDLLEKQRLEELRRINNRRRKELLAQENLLRKEAGLSENVDDTILFDDNDFDPEQHDQRMARLFDDEYYIQASEEKKPVFLDEEKEMEALTKMALRGKISLSTDDQDEEITFLRHSKEEDTGITKKSSSKKEKMPFRYKQVEPNDFGLSTDEILQADDRALRQLVSIKKIAPYRDTEYKVKADKRKKWRQEYMKKKKRPRSEDEEKNIVPAANNGENISTNEIHSKKKKKRKKSRNGDLPPAGKEETGKEETANETSIITKKKKKNKHSNDDQSSADHATSGELPAISKSRLSSYGFL</sequence>
<dbReference type="InterPro" id="IPR018034">
    <property type="entry name" value="Kri1"/>
</dbReference>
<feature type="domain" description="Elongation factor 1 beta central acidic region eukaryote" evidence="3">
    <location>
        <begin position="194"/>
        <end position="218"/>
    </location>
</feature>
<dbReference type="InterPro" id="IPR024626">
    <property type="entry name" value="Kri1-like_C"/>
</dbReference>
<evidence type="ECO:0000256" key="1">
    <source>
        <dbReference type="ARBA" id="ARBA00007473"/>
    </source>
</evidence>